<name>A0A559KF34_9BACL</name>
<dbReference type="AlphaFoldDB" id="A0A559KF34"/>
<accession>A0A559KF34</accession>
<organism evidence="1 2">
    <name type="scientific">Paenibacillus cremeus</name>
    <dbReference type="NCBI Taxonomy" id="2163881"/>
    <lineage>
        <taxon>Bacteria</taxon>
        <taxon>Bacillati</taxon>
        <taxon>Bacillota</taxon>
        <taxon>Bacilli</taxon>
        <taxon>Bacillales</taxon>
        <taxon>Paenibacillaceae</taxon>
        <taxon>Paenibacillus</taxon>
    </lineage>
</organism>
<dbReference type="Proteomes" id="UP000317036">
    <property type="component" value="Unassembled WGS sequence"/>
</dbReference>
<keyword evidence="2" id="KW-1185">Reference proteome</keyword>
<protein>
    <submittedName>
        <fullName evidence="1">Uncharacterized protein</fullName>
    </submittedName>
</protein>
<evidence type="ECO:0000313" key="2">
    <source>
        <dbReference type="Proteomes" id="UP000317036"/>
    </source>
</evidence>
<sequence>MGIGKGTGMLFDRYIGIDYSGRGEPDERTSGIQVVELDQEGNVRRIAPGGGPARTFSWSRREVYEYLSALLAAASNQRLAIGIDHNLSFPISYFTQRGLKDWEAFLGHFQALWNTKEQSVKVCREKAPSYPNSTELRLTEAYTSSAKSAWNFEQLTGAVSYSTHAGIPWIYELRAASRDRLHVWPYDGWSPQAGKSVLAEVYPAILYQRFKRLGDFPQDWPRDAQDAFVIAAWLRERDLNGTLVRYFQVDTLTEQEKQMALQYEGWILGVC</sequence>
<proteinExistence type="predicted"/>
<gene>
    <name evidence="1" type="ORF">FPZ49_06440</name>
</gene>
<dbReference type="EMBL" id="VNJI01000006">
    <property type="protein sequence ID" value="TVY10739.1"/>
    <property type="molecule type" value="Genomic_DNA"/>
</dbReference>
<reference evidence="1 2" key="1">
    <citation type="submission" date="2019-07" db="EMBL/GenBank/DDBJ databases">
        <authorList>
            <person name="Kim J."/>
        </authorList>
    </citation>
    <scope>NUCLEOTIDE SEQUENCE [LARGE SCALE GENOMIC DNA]</scope>
    <source>
        <strain evidence="1 2">JC52</strain>
    </source>
</reference>
<comment type="caution">
    <text evidence="1">The sequence shown here is derived from an EMBL/GenBank/DDBJ whole genome shotgun (WGS) entry which is preliminary data.</text>
</comment>
<evidence type="ECO:0000313" key="1">
    <source>
        <dbReference type="EMBL" id="TVY10739.1"/>
    </source>
</evidence>